<dbReference type="Gene3D" id="1.20.120.1600">
    <property type="match status" value="1"/>
</dbReference>
<dbReference type="EMBL" id="CABFKI010000012">
    <property type="protein sequence ID" value="VTU09008.1"/>
    <property type="molecule type" value="Genomic_DNA"/>
</dbReference>
<dbReference type="Gene3D" id="3.40.50.1000">
    <property type="entry name" value="HAD superfamily/HAD-like"/>
    <property type="match status" value="1"/>
</dbReference>
<evidence type="ECO:0000256" key="2">
    <source>
        <dbReference type="ARBA" id="ARBA00022801"/>
    </source>
</evidence>
<dbReference type="SFLD" id="SFLDG01129">
    <property type="entry name" value="C1.5:_HAD__Beta-PGM__Phosphata"/>
    <property type="match status" value="1"/>
</dbReference>
<keyword evidence="2 4" id="KW-0378">Hydrolase</keyword>
<gene>
    <name evidence="4" type="ORF">SAMEA1410922_01761</name>
</gene>
<dbReference type="InterPro" id="IPR051400">
    <property type="entry name" value="HAD-like_hydrolase"/>
</dbReference>
<evidence type="ECO:0000313" key="4">
    <source>
        <dbReference type="EMBL" id="VTU09008.1"/>
    </source>
</evidence>
<keyword evidence="5" id="KW-1185">Reference proteome</keyword>
<evidence type="ECO:0000313" key="5">
    <source>
        <dbReference type="Proteomes" id="UP000308167"/>
    </source>
</evidence>
<keyword evidence="3" id="KW-0460">Magnesium</keyword>
<comment type="cofactor">
    <cofactor evidence="1">
        <name>Mg(2+)</name>
        <dbReference type="ChEBI" id="CHEBI:18420"/>
    </cofactor>
</comment>
<dbReference type="InterPro" id="IPR006439">
    <property type="entry name" value="HAD-SF_hydro_IA"/>
</dbReference>
<dbReference type="RefSeq" id="WP_135710777.1">
    <property type="nucleotide sequence ID" value="NZ_CABFKI010000012.1"/>
</dbReference>
<dbReference type="GO" id="GO:0016787">
    <property type="term" value="F:hydrolase activity"/>
    <property type="evidence" value="ECO:0007669"/>
    <property type="project" value="UniProtKB-KW"/>
</dbReference>
<dbReference type="PANTHER" id="PTHR46470:SF4">
    <property type="entry name" value="5-AMINO-6-(5-PHOSPHO-D-RIBITYLAMINO)URACIL PHOSPHATASE YIGB"/>
    <property type="match status" value="1"/>
</dbReference>
<reference evidence="4 5" key="1">
    <citation type="submission" date="2019-05" db="EMBL/GenBank/DDBJ databases">
        <authorList>
            <consortium name="Pathogen Informatics"/>
        </authorList>
    </citation>
    <scope>NUCLEOTIDE SEQUENCE [LARGE SCALE GENOMIC DNA]</scope>
    <source>
        <strain evidence="4 5">NM319</strain>
    </source>
</reference>
<dbReference type="Proteomes" id="UP000308167">
    <property type="component" value="Unassembled WGS sequence"/>
</dbReference>
<comment type="caution">
    <text evidence="4">The sequence shown here is derived from an EMBL/GenBank/DDBJ whole genome shotgun (WGS) entry which is preliminary data.</text>
</comment>
<dbReference type="PANTHER" id="PTHR46470">
    <property type="entry name" value="N-ACYLNEURAMINATE-9-PHOSPHATASE"/>
    <property type="match status" value="1"/>
</dbReference>
<dbReference type="GeneID" id="86156134"/>
<evidence type="ECO:0000256" key="1">
    <source>
        <dbReference type="ARBA" id="ARBA00001946"/>
    </source>
</evidence>
<name>A0ABY6TL74_9PAST</name>
<organism evidence="4 5">
    <name type="scientific">Actinobacillus porcinus</name>
    <dbReference type="NCBI Taxonomy" id="51048"/>
    <lineage>
        <taxon>Bacteria</taxon>
        <taxon>Pseudomonadati</taxon>
        <taxon>Pseudomonadota</taxon>
        <taxon>Gammaproteobacteria</taxon>
        <taxon>Pasteurellales</taxon>
        <taxon>Pasteurellaceae</taxon>
        <taxon>Actinobacillus</taxon>
    </lineage>
</organism>
<dbReference type="Pfam" id="PF00702">
    <property type="entry name" value="Hydrolase"/>
    <property type="match status" value="1"/>
</dbReference>
<accession>A0ABY6TL74</accession>
<evidence type="ECO:0000256" key="3">
    <source>
        <dbReference type="ARBA" id="ARBA00022842"/>
    </source>
</evidence>
<dbReference type="SFLD" id="SFLDS00003">
    <property type="entry name" value="Haloacid_Dehalogenase"/>
    <property type="match status" value="1"/>
</dbReference>
<sequence length="235" mass="26797">MKFYRTFMPFKAISFDLDDTLYDNRQVIQNAENQFVAKLSELLGQEVSIDEWKQWKFKILAEDPVLCEDVTQWRFEAVRAFLLNRGKSAVEIETIWQTAIEHFFVWRHKIEIPAQSFSVLKQLKQHYPLIAITNGNVSPERIGFDFDLTLKAGVHGRAKPHQALFHQAAAAFHLHPQDILHVGDNLVTDVQGAIQAGCQSVWINLSDLGIGKFAEARLLPTVEIADLTELLSLTK</sequence>
<protein>
    <submittedName>
        <fullName evidence="4">HAD family hydrolase</fullName>
    </submittedName>
</protein>
<dbReference type="InterPro" id="IPR023214">
    <property type="entry name" value="HAD_sf"/>
</dbReference>
<dbReference type="NCBIfam" id="TIGR01549">
    <property type="entry name" value="HAD-SF-IA-v1"/>
    <property type="match status" value="1"/>
</dbReference>
<dbReference type="InterPro" id="IPR036412">
    <property type="entry name" value="HAD-like_sf"/>
</dbReference>
<proteinExistence type="predicted"/>
<dbReference type="SUPFAM" id="SSF56784">
    <property type="entry name" value="HAD-like"/>
    <property type="match status" value="1"/>
</dbReference>